<dbReference type="RefSeq" id="WP_322776711.1">
    <property type="nucleotide sequence ID" value="NZ_JARJFB010000048.1"/>
</dbReference>
<organism evidence="1 2">
    <name type="scientific">Candidatus Megaera venefica</name>
    <dbReference type="NCBI Taxonomy" id="2055910"/>
    <lineage>
        <taxon>Bacteria</taxon>
        <taxon>Pseudomonadati</taxon>
        <taxon>Pseudomonadota</taxon>
        <taxon>Alphaproteobacteria</taxon>
        <taxon>Rickettsiales</taxon>
        <taxon>Rickettsiaceae</taxon>
        <taxon>Candidatus Megaera</taxon>
    </lineage>
</organism>
<protein>
    <submittedName>
        <fullName evidence="1">Uncharacterized protein</fullName>
    </submittedName>
</protein>
<dbReference type="EMBL" id="JARJFB010000048">
    <property type="protein sequence ID" value="MEA0970809.1"/>
    <property type="molecule type" value="Genomic_DNA"/>
</dbReference>
<reference evidence="1 2" key="1">
    <citation type="submission" date="2023-03" db="EMBL/GenBank/DDBJ databases">
        <title>Host association and intracellularity evolved multiple times independently in the Rickettsiales.</title>
        <authorList>
            <person name="Castelli M."/>
            <person name="Nardi T."/>
            <person name="Gammuto L."/>
            <person name="Bellinzona G."/>
            <person name="Sabaneyeva E."/>
            <person name="Potekhin A."/>
            <person name="Serra V."/>
            <person name="Petroni G."/>
            <person name="Sassera D."/>
        </authorList>
    </citation>
    <scope>NUCLEOTIDE SEQUENCE [LARGE SCALE GENOMIC DNA]</scope>
    <source>
        <strain evidence="1 2">Sr 2-6</strain>
    </source>
</reference>
<comment type="caution">
    <text evidence="1">The sequence shown here is derived from an EMBL/GenBank/DDBJ whole genome shotgun (WGS) entry which is preliminary data.</text>
</comment>
<proteinExistence type="predicted"/>
<dbReference type="Proteomes" id="UP001291687">
    <property type="component" value="Unassembled WGS sequence"/>
</dbReference>
<evidence type="ECO:0000313" key="1">
    <source>
        <dbReference type="EMBL" id="MEA0970809.1"/>
    </source>
</evidence>
<name>A0ABU5NCA3_9RICK</name>
<accession>A0ABU5NCA3</accession>
<keyword evidence="2" id="KW-1185">Reference proteome</keyword>
<gene>
    <name evidence="1" type="ORF">Megvenef_00778</name>
</gene>
<evidence type="ECO:0000313" key="2">
    <source>
        <dbReference type="Proteomes" id="UP001291687"/>
    </source>
</evidence>
<sequence length="103" mass="11727">MWLIPFISILKKNAEMVQLFFSKRASSIENFKSISPSSIMVNCQNKLKALQESKDFSSLKEVNQDSAKEVSWDILNLSKHTELVMDLMGDDYPIDESSVAFGY</sequence>